<dbReference type="Pfam" id="PF13584">
    <property type="entry name" value="BatD"/>
    <property type="match status" value="2"/>
</dbReference>
<dbReference type="AlphaFoldDB" id="A0A8J6T4U6"/>
<evidence type="ECO:0000256" key="2">
    <source>
        <dbReference type="SAM" id="Phobius"/>
    </source>
</evidence>
<evidence type="ECO:0000313" key="3">
    <source>
        <dbReference type="EMBL" id="MBC8176076.1"/>
    </source>
</evidence>
<sequence>MKNHGAERVKAIGWNWFMIAGTCFMVAACAFILFAGSAQGKGPAGGISARLEPQQITLGDAAVLAVNISGEQTGPPSISPVDGLRFFPMGQSSQYQSINGKTSSTVSYLYQVQAEGSGNYTIPPVRARINGQVRKTEPISLRVSGSGGSRSLGATRLPPSAPNIAKQTATSSFRAGEDNQITFLRVTPSKYRSYVGELVPVRIEAFFRQGLQARLNSFPVLSNNAFACQGLNKKPTQTEEIVDGVPFAVLTWHTAMSAVKEGEHPVSAELDATLIIPQTSRRRNRVFGNSMFNDDFFNNFFNTTREETVKLTSSRQKMRVLPLPKAGRPENFSGAVGRFKLWASASLKSCMVGDPITLKMTVKGDGNFDRVSSPLLTSTDQWKTYTPISSFKPADSSGYKGKKRFEQAIIPLDASINKVPPLTFSYFDTRKEKYVTLRTRPIKVKITADTRQARVSSAKNSDGNKPPIQSSDSSGLNKNPNGLAPIHVGLGPVTASLTPIFENPWFIGTQGIPLGALFIGLFLGRRNRRLSNDPAILKQKHVKQKINKSIKEMDRTIAGHDVPGFFSACRCTVQERLGEIWSQAPESITLAEVKDRLSKNAAGVRHVFENADAVAYSGQTFNQEELKKFRDLIIKELKNLEN</sequence>
<gene>
    <name evidence="3" type="ORF">H8E19_01620</name>
</gene>
<dbReference type="Proteomes" id="UP000650524">
    <property type="component" value="Unassembled WGS sequence"/>
</dbReference>
<proteinExistence type="predicted"/>
<feature type="transmembrane region" description="Helical" evidence="2">
    <location>
        <begin position="12"/>
        <end position="34"/>
    </location>
</feature>
<keyword evidence="2" id="KW-0812">Transmembrane</keyword>
<accession>A0A8J6T4U6</accession>
<comment type="caution">
    <text evidence="3">The sequence shown here is derived from an EMBL/GenBank/DDBJ whole genome shotgun (WGS) entry which is preliminary data.</text>
</comment>
<protein>
    <submittedName>
        <fullName evidence="3">Protein BatD</fullName>
    </submittedName>
</protein>
<evidence type="ECO:0000313" key="4">
    <source>
        <dbReference type="Proteomes" id="UP000650524"/>
    </source>
</evidence>
<keyword evidence="2" id="KW-0472">Membrane</keyword>
<evidence type="ECO:0000256" key="1">
    <source>
        <dbReference type="SAM" id="MobiDB-lite"/>
    </source>
</evidence>
<feature type="compositionally biased region" description="Polar residues" evidence="1">
    <location>
        <begin position="453"/>
        <end position="480"/>
    </location>
</feature>
<name>A0A8J6T4U6_9DELT</name>
<reference evidence="3 4" key="1">
    <citation type="submission" date="2020-08" db="EMBL/GenBank/DDBJ databases">
        <title>Bridging the membrane lipid divide: bacteria of the FCB group superphylum have the potential to synthesize archaeal ether lipids.</title>
        <authorList>
            <person name="Villanueva L."/>
            <person name="Von Meijenfeldt F.A.B."/>
            <person name="Westbye A.B."/>
            <person name="Yadav S."/>
            <person name="Hopmans E.C."/>
            <person name="Dutilh B.E."/>
            <person name="Sinninghe Damste J.S."/>
        </authorList>
    </citation>
    <scope>NUCLEOTIDE SEQUENCE [LARGE SCALE GENOMIC DNA]</scope>
    <source>
        <strain evidence="3">NIOZ-UU27</strain>
    </source>
</reference>
<dbReference type="PANTHER" id="PTHR40940">
    <property type="entry name" value="PROTEIN BATD-RELATED"/>
    <property type="match status" value="1"/>
</dbReference>
<dbReference type="PANTHER" id="PTHR40940:SF2">
    <property type="entry name" value="BATD"/>
    <property type="match status" value="1"/>
</dbReference>
<keyword evidence="2" id="KW-1133">Transmembrane helix</keyword>
<feature type="region of interest" description="Disordered" evidence="1">
    <location>
        <begin position="141"/>
        <end position="164"/>
    </location>
</feature>
<dbReference type="InterPro" id="IPR025738">
    <property type="entry name" value="BatD"/>
</dbReference>
<feature type="region of interest" description="Disordered" evidence="1">
    <location>
        <begin position="448"/>
        <end position="480"/>
    </location>
</feature>
<dbReference type="EMBL" id="JACNJD010000084">
    <property type="protein sequence ID" value="MBC8176076.1"/>
    <property type="molecule type" value="Genomic_DNA"/>
</dbReference>
<organism evidence="3 4">
    <name type="scientific">Candidatus Desulfacyla euxinica</name>
    <dbReference type="NCBI Taxonomy" id="2841693"/>
    <lineage>
        <taxon>Bacteria</taxon>
        <taxon>Deltaproteobacteria</taxon>
        <taxon>Candidatus Desulfacyla</taxon>
    </lineage>
</organism>
<dbReference type="PROSITE" id="PS51257">
    <property type="entry name" value="PROKAR_LIPOPROTEIN"/>
    <property type="match status" value="1"/>
</dbReference>